<feature type="chain" id="PRO_5018763717" description="Snake toxin/toxin-like domain-containing protein" evidence="1">
    <location>
        <begin position="21"/>
        <end position="91"/>
    </location>
</feature>
<organism evidence="3 4">
    <name type="scientific">Amphilophus citrinellus</name>
    <name type="common">Midas cichlid</name>
    <name type="synonym">Cichlasoma citrinellum</name>
    <dbReference type="NCBI Taxonomy" id="61819"/>
    <lineage>
        <taxon>Eukaryota</taxon>
        <taxon>Metazoa</taxon>
        <taxon>Chordata</taxon>
        <taxon>Craniata</taxon>
        <taxon>Vertebrata</taxon>
        <taxon>Euteleostomi</taxon>
        <taxon>Actinopterygii</taxon>
        <taxon>Neopterygii</taxon>
        <taxon>Teleostei</taxon>
        <taxon>Neoteleostei</taxon>
        <taxon>Acanthomorphata</taxon>
        <taxon>Ovalentaria</taxon>
        <taxon>Cichlomorphae</taxon>
        <taxon>Cichliformes</taxon>
        <taxon>Cichlidae</taxon>
        <taxon>New World cichlids</taxon>
        <taxon>Cichlasomatinae</taxon>
        <taxon>Heroini</taxon>
        <taxon>Amphilophus</taxon>
    </lineage>
</organism>
<dbReference type="OMA" id="YNVFTCT"/>
<keyword evidence="1" id="KW-0732">Signal</keyword>
<evidence type="ECO:0000256" key="1">
    <source>
        <dbReference type="SAM" id="SignalP"/>
    </source>
</evidence>
<proteinExistence type="predicted"/>
<sequence length="91" mass="10264">KMKAFVLAVVLLMICISSEALKCNRCVPYSPGSGCFNTVETCQRADEVCAYVITKYPKYSYFKRCMKTVDAFTLKSLPNFDVFTCSSDRCN</sequence>
<reference evidence="3" key="1">
    <citation type="submission" date="2025-08" db="UniProtKB">
        <authorList>
            <consortium name="Ensembl"/>
        </authorList>
    </citation>
    <scope>IDENTIFICATION</scope>
</reference>
<reference evidence="3" key="2">
    <citation type="submission" date="2025-09" db="UniProtKB">
        <authorList>
            <consortium name="Ensembl"/>
        </authorList>
    </citation>
    <scope>IDENTIFICATION</scope>
</reference>
<dbReference type="Ensembl" id="ENSACIT00000002974.1">
    <property type="protein sequence ID" value="ENSACIP00000002876.1"/>
    <property type="gene ID" value="ENSACIG00000002312.1"/>
</dbReference>
<feature type="domain" description="Snake toxin/toxin-like" evidence="2">
    <location>
        <begin position="21"/>
        <end position="91"/>
    </location>
</feature>
<dbReference type="InterPro" id="IPR045860">
    <property type="entry name" value="Snake_toxin-like_sf"/>
</dbReference>
<feature type="signal peptide" evidence="1">
    <location>
        <begin position="1"/>
        <end position="20"/>
    </location>
</feature>
<evidence type="ECO:0000259" key="2">
    <source>
        <dbReference type="Pfam" id="PF00087"/>
    </source>
</evidence>
<evidence type="ECO:0000313" key="3">
    <source>
        <dbReference type="Ensembl" id="ENSACIP00000002876.1"/>
    </source>
</evidence>
<dbReference type="InterPro" id="IPR035076">
    <property type="entry name" value="Toxin/TOLIP"/>
</dbReference>
<dbReference type="Proteomes" id="UP000261340">
    <property type="component" value="Unplaced"/>
</dbReference>
<protein>
    <recommendedName>
        <fullName evidence="2">Snake toxin/toxin-like domain-containing protein</fullName>
    </recommendedName>
</protein>
<name>A0A3Q0QZB7_AMPCI</name>
<accession>A0A3Q0QZB7</accession>
<evidence type="ECO:0000313" key="4">
    <source>
        <dbReference type="Proteomes" id="UP000261340"/>
    </source>
</evidence>
<dbReference type="AlphaFoldDB" id="A0A3Q0QZB7"/>
<dbReference type="STRING" id="61819.ENSACIP00000002876"/>
<dbReference type="Pfam" id="PF00087">
    <property type="entry name" value="Toxin_TOLIP"/>
    <property type="match status" value="1"/>
</dbReference>
<keyword evidence="4" id="KW-1185">Reference proteome</keyword>
<dbReference type="SUPFAM" id="SSF57302">
    <property type="entry name" value="Snake toxin-like"/>
    <property type="match status" value="1"/>
</dbReference>
<dbReference type="GeneTree" id="ENSGT00920000150296"/>